<evidence type="ECO:0000313" key="3">
    <source>
        <dbReference type="Proteomes" id="UP000324222"/>
    </source>
</evidence>
<accession>A0A5B7DI78</accession>
<feature type="compositionally biased region" description="Low complexity" evidence="1">
    <location>
        <begin position="1"/>
        <end position="20"/>
    </location>
</feature>
<comment type="caution">
    <text evidence="2">The sequence shown here is derived from an EMBL/GenBank/DDBJ whole genome shotgun (WGS) entry which is preliminary data.</text>
</comment>
<reference evidence="2 3" key="1">
    <citation type="submission" date="2019-05" db="EMBL/GenBank/DDBJ databases">
        <title>Another draft genome of Portunus trituberculatus and its Hox gene families provides insights of decapod evolution.</title>
        <authorList>
            <person name="Jeong J.-H."/>
            <person name="Song I."/>
            <person name="Kim S."/>
            <person name="Choi T."/>
            <person name="Kim D."/>
            <person name="Ryu S."/>
            <person name="Kim W."/>
        </authorList>
    </citation>
    <scope>NUCLEOTIDE SEQUENCE [LARGE SCALE GENOMIC DNA]</scope>
    <source>
        <tissue evidence="2">Muscle</tissue>
    </source>
</reference>
<feature type="region of interest" description="Disordered" evidence="1">
    <location>
        <begin position="1"/>
        <end position="31"/>
    </location>
</feature>
<gene>
    <name evidence="2" type="ORF">E2C01_013849</name>
</gene>
<organism evidence="2 3">
    <name type="scientific">Portunus trituberculatus</name>
    <name type="common">Swimming crab</name>
    <name type="synonym">Neptunus trituberculatus</name>
    <dbReference type="NCBI Taxonomy" id="210409"/>
    <lineage>
        <taxon>Eukaryota</taxon>
        <taxon>Metazoa</taxon>
        <taxon>Ecdysozoa</taxon>
        <taxon>Arthropoda</taxon>
        <taxon>Crustacea</taxon>
        <taxon>Multicrustacea</taxon>
        <taxon>Malacostraca</taxon>
        <taxon>Eumalacostraca</taxon>
        <taxon>Eucarida</taxon>
        <taxon>Decapoda</taxon>
        <taxon>Pleocyemata</taxon>
        <taxon>Brachyura</taxon>
        <taxon>Eubrachyura</taxon>
        <taxon>Portunoidea</taxon>
        <taxon>Portunidae</taxon>
        <taxon>Portuninae</taxon>
        <taxon>Portunus</taxon>
    </lineage>
</organism>
<protein>
    <submittedName>
        <fullName evidence="2">Uncharacterized protein</fullName>
    </submittedName>
</protein>
<keyword evidence="3" id="KW-1185">Reference proteome</keyword>
<sequence>MTSTGTALGASPSTSSAALPLRRRSEDVKRSDRVSRAGQWRALVLREGPLCWRRRLLSVVGSSPFLGLVVSSHSCIFAINGEFLPGR</sequence>
<proteinExistence type="predicted"/>
<dbReference type="AlphaFoldDB" id="A0A5B7DI78"/>
<evidence type="ECO:0000256" key="1">
    <source>
        <dbReference type="SAM" id="MobiDB-lite"/>
    </source>
</evidence>
<dbReference type="Proteomes" id="UP000324222">
    <property type="component" value="Unassembled WGS sequence"/>
</dbReference>
<evidence type="ECO:0000313" key="2">
    <source>
        <dbReference type="EMBL" id="MPC20887.1"/>
    </source>
</evidence>
<dbReference type="EMBL" id="VSRR010000920">
    <property type="protein sequence ID" value="MPC20887.1"/>
    <property type="molecule type" value="Genomic_DNA"/>
</dbReference>
<name>A0A5B7DI78_PORTR</name>